<dbReference type="SUPFAM" id="SSF110296">
    <property type="entry name" value="Oligoxyloglucan reducing end-specific cellobiohydrolase"/>
    <property type="match status" value="2"/>
</dbReference>
<accession>A0A3M8CP37</accession>
<feature type="signal peptide" evidence="2">
    <location>
        <begin position="1"/>
        <end position="26"/>
    </location>
</feature>
<dbReference type="PANTHER" id="PTHR47199">
    <property type="entry name" value="PHOTOSYSTEM II STABILITY/ASSEMBLY FACTOR HCF136, CHLOROPLASTIC"/>
    <property type="match status" value="1"/>
</dbReference>
<feature type="compositionally biased region" description="Polar residues" evidence="1">
    <location>
        <begin position="27"/>
        <end position="41"/>
    </location>
</feature>
<feature type="chain" id="PRO_5018042354" description="Photosynthesis system II assembly factor Ycf48/Hcf136-like domain-containing protein" evidence="2">
    <location>
        <begin position="27"/>
        <end position="396"/>
    </location>
</feature>
<comment type="caution">
    <text evidence="3">The sequence shown here is derived from an EMBL/GenBank/DDBJ whole genome shotgun (WGS) entry which is preliminary data.</text>
</comment>
<evidence type="ECO:0000313" key="3">
    <source>
        <dbReference type="EMBL" id="RNB77516.1"/>
    </source>
</evidence>
<dbReference type="Gene3D" id="2.130.10.10">
    <property type="entry name" value="YVTN repeat-like/Quinoprotein amine dehydrogenase"/>
    <property type="match status" value="1"/>
</dbReference>
<dbReference type="AlphaFoldDB" id="A0A3M8CP37"/>
<evidence type="ECO:0000256" key="1">
    <source>
        <dbReference type="SAM" id="MobiDB-lite"/>
    </source>
</evidence>
<evidence type="ECO:0000313" key="4">
    <source>
        <dbReference type="Proteomes" id="UP000281915"/>
    </source>
</evidence>
<dbReference type="RefSeq" id="WP_122914021.1">
    <property type="nucleotide sequence ID" value="NZ_RHHT01000030.1"/>
</dbReference>
<dbReference type="PROSITE" id="PS51257">
    <property type="entry name" value="PROKAR_LIPOPROTEIN"/>
    <property type="match status" value="1"/>
</dbReference>
<keyword evidence="2" id="KW-0732">Signal</keyword>
<feature type="compositionally biased region" description="Polar residues" evidence="1">
    <location>
        <begin position="49"/>
        <end position="62"/>
    </location>
</feature>
<reference evidence="3 4" key="1">
    <citation type="submission" date="2018-10" db="EMBL/GenBank/DDBJ databases">
        <title>Phylogenomics of Brevibacillus.</title>
        <authorList>
            <person name="Dunlap C."/>
        </authorList>
    </citation>
    <scope>NUCLEOTIDE SEQUENCE [LARGE SCALE GENOMIC DNA]</scope>
    <source>
        <strain evidence="3 4">JCM 15085</strain>
    </source>
</reference>
<feature type="region of interest" description="Disordered" evidence="1">
    <location>
        <begin position="27"/>
        <end position="69"/>
    </location>
</feature>
<sequence>MKIRFAGAWAAILTLVLSLLVGGCQTSTEESQGRDVQTTQPVPAPSTEPPQQTDNQTPSSEETQPDQKKVTAVRLADFSTGWVGGEGWIARTEDAGKSWQVQQRVDGTVSQLFALNSQEAWAAVSADETTAGERLLLHTTNGGKDWTSAGKVPGNGFFHFVSPEEAFSGNWRTTDGGKTWSKLPIPEHVIGEAYFHDKQNGWAVTQEQKTAQVKRTVDGGKTWKTVMSREVVEPPVNAIIRSAGPEDAWVEWIGGTGMTQTSYSLFHTANGGGDWQVVIAKSSAGGGPAPGFPADYREGPSLGGSSPGPFYVVDTKVAFLGEQCMACDVPNTIGWTKDGGKTLGKSDQKFSGFGPMLLAFADAQKGWLITTDASEPSVMYTTLDGGKQWTKVHEFR</sequence>
<evidence type="ECO:0000256" key="2">
    <source>
        <dbReference type="SAM" id="SignalP"/>
    </source>
</evidence>
<dbReference type="Proteomes" id="UP000281915">
    <property type="component" value="Unassembled WGS sequence"/>
</dbReference>
<organism evidence="3 4">
    <name type="scientific">Brevibacillus panacihumi</name>
    <dbReference type="NCBI Taxonomy" id="497735"/>
    <lineage>
        <taxon>Bacteria</taxon>
        <taxon>Bacillati</taxon>
        <taxon>Bacillota</taxon>
        <taxon>Bacilli</taxon>
        <taxon>Bacillales</taxon>
        <taxon>Paenibacillaceae</taxon>
        <taxon>Brevibacillus</taxon>
    </lineage>
</organism>
<dbReference type="EMBL" id="RHHT01000030">
    <property type="protein sequence ID" value="RNB77516.1"/>
    <property type="molecule type" value="Genomic_DNA"/>
</dbReference>
<gene>
    <name evidence="3" type="ORF">EDM58_14735</name>
</gene>
<proteinExistence type="predicted"/>
<name>A0A3M8CP37_9BACL</name>
<evidence type="ECO:0008006" key="5">
    <source>
        <dbReference type="Google" id="ProtNLM"/>
    </source>
</evidence>
<dbReference type="PANTHER" id="PTHR47199:SF2">
    <property type="entry name" value="PHOTOSYSTEM II STABILITY_ASSEMBLY FACTOR HCF136, CHLOROPLASTIC"/>
    <property type="match status" value="1"/>
</dbReference>
<protein>
    <recommendedName>
        <fullName evidence="5">Photosynthesis system II assembly factor Ycf48/Hcf136-like domain-containing protein</fullName>
    </recommendedName>
</protein>
<dbReference type="InterPro" id="IPR015943">
    <property type="entry name" value="WD40/YVTN_repeat-like_dom_sf"/>
</dbReference>